<dbReference type="Gene3D" id="2.40.50.180">
    <property type="entry name" value="CheA-289, Domain 4"/>
    <property type="match status" value="1"/>
</dbReference>
<dbReference type="CDD" id="cd00732">
    <property type="entry name" value="CheW"/>
    <property type="match status" value="1"/>
</dbReference>
<dbReference type="GO" id="GO:0007165">
    <property type="term" value="P:signal transduction"/>
    <property type="evidence" value="ECO:0007669"/>
    <property type="project" value="InterPro"/>
</dbReference>
<comment type="caution">
    <text evidence="6">The sequence shown here is derived from an EMBL/GenBank/DDBJ whole genome shotgun (WGS) entry which is preliminary data.</text>
</comment>
<sequence>MTENLTKKSEAQIVIFTLNQQQYGVDIAQVFEIIRMTDITKIPNTPYFVEGVINLRGKIIPVIDLRKRLGMPEVERDKATRIIVVDVDGLTVGMIVDSVMEVFRLNDVEIESTPSMINDIDSSFIQGIAIKDERMIILLDLNRVLKGEEKEALANL</sequence>
<dbReference type="PANTHER" id="PTHR22617">
    <property type="entry name" value="CHEMOTAXIS SENSOR HISTIDINE KINASE-RELATED"/>
    <property type="match status" value="1"/>
</dbReference>
<keyword evidence="3" id="KW-0963">Cytoplasm</keyword>
<dbReference type="GO" id="GO:0006935">
    <property type="term" value="P:chemotaxis"/>
    <property type="evidence" value="ECO:0007669"/>
    <property type="project" value="UniProtKB-KW"/>
</dbReference>
<dbReference type="STRING" id="870242.cpu_10410"/>
<keyword evidence="4" id="KW-0145">Chemotaxis</keyword>
<dbReference type="GO" id="GO:0005829">
    <property type="term" value="C:cytosol"/>
    <property type="evidence" value="ECO:0007669"/>
    <property type="project" value="TreeGrafter"/>
</dbReference>
<dbReference type="EMBL" id="BDJK01000015">
    <property type="protein sequence ID" value="GAV22531.1"/>
    <property type="molecule type" value="Genomic_DNA"/>
</dbReference>
<evidence type="ECO:0000313" key="7">
    <source>
        <dbReference type="Proteomes" id="UP000187485"/>
    </source>
</evidence>
<dbReference type="InterPro" id="IPR002545">
    <property type="entry name" value="CheW-lke_dom"/>
</dbReference>
<organism evidence="6 7">
    <name type="scientific">Carboxydothermus pertinax</name>
    <dbReference type="NCBI Taxonomy" id="870242"/>
    <lineage>
        <taxon>Bacteria</taxon>
        <taxon>Bacillati</taxon>
        <taxon>Bacillota</taxon>
        <taxon>Clostridia</taxon>
        <taxon>Thermoanaerobacterales</taxon>
        <taxon>Thermoanaerobacteraceae</taxon>
        <taxon>Carboxydothermus</taxon>
    </lineage>
</organism>
<dbReference type="InterPro" id="IPR039315">
    <property type="entry name" value="CheW"/>
</dbReference>
<dbReference type="Proteomes" id="UP000187485">
    <property type="component" value="Unassembled WGS sequence"/>
</dbReference>
<reference evidence="7" key="1">
    <citation type="submission" date="2016-12" db="EMBL/GenBank/DDBJ databases">
        <title>Draft Genome Sequences od Carboxydothermus pertinax and islandicus, Hydrogenogenic Carboxydotrophic Bacteria.</title>
        <authorList>
            <person name="Fukuyama Y."/>
            <person name="Ohmae K."/>
            <person name="Yoneda Y."/>
            <person name="Yoshida T."/>
            <person name="Sako Y."/>
        </authorList>
    </citation>
    <scope>NUCLEOTIDE SEQUENCE [LARGE SCALE GENOMIC DNA]</scope>
    <source>
        <strain evidence="7">Ug1</strain>
    </source>
</reference>
<dbReference type="FunFam" id="2.40.50.180:FF:000002">
    <property type="entry name" value="Chemotaxis protein CheW"/>
    <property type="match status" value="1"/>
</dbReference>
<evidence type="ECO:0000259" key="5">
    <source>
        <dbReference type="PROSITE" id="PS50851"/>
    </source>
</evidence>
<dbReference type="OrthoDB" id="9794382at2"/>
<dbReference type="InterPro" id="IPR036061">
    <property type="entry name" value="CheW-like_dom_sf"/>
</dbReference>
<evidence type="ECO:0000256" key="4">
    <source>
        <dbReference type="ARBA" id="ARBA00022500"/>
    </source>
</evidence>
<comment type="subcellular location">
    <subcellularLocation>
        <location evidence="1">Cytoplasm</location>
    </subcellularLocation>
</comment>
<protein>
    <recommendedName>
        <fullName evidence="2">Chemotaxis protein CheW</fullName>
    </recommendedName>
</protein>
<proteinExistence type="predicted"/>
<dbReference type="RefSeq" id="WP_075859015.1">
    <property type="nucleotide sequence ID" value="NZ_BDJK01000015.1"/>
</dbReference>
<gene>
    <name evidence="6" type="ORF">cpu_10410</name>
</gene>
<dbReference type="PROSITE" id="PS50851">
    <property type="entry name" value="CHEW"/>
    <property type="match status" value="1"/>
</dbReference>
<evidence type="ECO:0000313" key="6">
    <source>
        <dbReference type="EMBL" id="GAV22531.1"/>
    </source>
</evidence>
<feature type="domain" description="CheW-like" evidence="5">
    <location>
        <begin position="10"/>
        <end position="150"/>
    </location>
</feature>
<keyword evidence="7" id="KW-1185">Reference proteome</keyword>
<evidence type="ECO:0000256" key="1">
    <source>
        <dbReference type="ARBA" id="ARBA00004496"/>
    </source>
</evidence>
<dbReference type="Gene3D" id="2.30.30.40">
    <property type="entry name" value="SH3 Domains"/>
    <property type="match status" value="1"/>
</dbReference>
<dbReference type="PANTHER" id="PTHR22617:SF23">
    <property type="entry name" value="CHEMOTAXIS PROTEIN CHEW"/>
    <property type="match status" value="1"/>
</dbReference>
<name>A0A1L8CUF9_9THEO</name>
<dbReference type="AlphaFoldDB" id="A0A1L8CUF9"/>
<dbReference type="Pfam" id="PF01584">
    <property type="entry name" value="CheW"/>
    <property type="match status" value="1"/>
</dbReference>
<evidence type="ECO:0000256" key="2">
    <source>
        <dbReference type="ARBA" id="ARBA00021483"/>
    </source>
</evidence>
<evidence type="ECO:0000256" key="3">
    <source>
        <dbReference type="ARBA" id="ARBA00022490"/>
    </source>
</evidence>
<dbReference type="SUPFAM" id="SSF50341">
    <property type="entry name" value="CheW-like"/>
    <property type="match status" value="1"/>
</dbReference>
<accession>A0A1L8CUF9</accession>
<dbReference type="SMART" id="SM00260">
    <property type="entry name" value="CheW"/>
    <property type="match status" value="1"/>
</dbReference>